<proteinExistence type="predicted"/>
<dbReference type="GO" id="GO:0017171">
    <property type="term" value="F:serine hydrolase activity"/>
    <property type="evidence" value="ECO:0007669"/>
    <property type="project" value="TreeGrafter"/>
</dbReference>
<dbReference type="PRINTS" id="PR00111">
    <property type="entry name" value="ABHYDROLASE"/>
</dbReference>
<evidence type="ECO:0000256" key="1">
    <source>
        <dbReference type="SAM" id="SignalP"/>
    </source>
</evidence>
<feature type="chain" id="PRO_5007414676" evidence="1">
    <location>
        <begin position="29"/>
        <end position="298"/>
    </location>
</feature>
<dbReference type="EMBL" id="DF970134">
    <property type="protein sequence ID" value="GAP64802.1"/>
    <property type="molecule type" value="Genomic_DNA"/>
</dbReference>
<reference evidence="3" key="1">
    <citation type="submission" date="2015-03" db="EMBL/GenBank/DDBJ databases">
        <title>Draft genome sequence of Mizugakiibacter sediminis skMP5.</title>
        <authorList>
            <person name="Watanabe T."/>
            <person name="Kojima H."/>
            <person name="Fukui M."/>
        </authorList>
    </citation>
    <scope>NUCLEOTIDE SEQUENCE</scope>
    <source>
        <strain evidence="3">SkMP5</strain>
    </source>
</reference>
<dbReference type="HOGENOM" id="CLU_020336_50_5_6"/>
<dbReference type="InterPro" id="IPR029058">
    <property type="entry name" value="AB_hydrolase_fold"/>
</dbReference>
<dbReference type="Pfam" id="PF12697">
    <property type="entry name" value="Abhydrolase_6"/>
    <property type="match status" value="1"/>
</dbReference>
<dbReference type="InterPro" id="IPR000073">
    <property type="entry name" value="AB_hydrolase_1"/>
</dbReference>
<accession>A0A0K8QJY7</accession>
<evidence type="ECO:0000313" key="5">
    <source>
        <dbReference type="Proteomes" id="UP000253740"/>
    </source>
</evidence>
<evidence type="ECO:0000313" key="3">
    <source>
        <dbReference type="EMBL" id="GAN45106.1"/>
    </source>
</evidence>
<keyword evidence="5" id="KW-1185">Reference proteome</keyword>
<feature type="signal peptide" evidence="1">
    <location>
        <begin position="1"/>
        <end position="28"/>
    </location>
</feature>
<protein>
    <submittedName>
        <fullName evidence="3">Alpha/beta hydrolase</fullName>
    </submittedName>
    <submittedName>
        <fullName evidence="4">Putative hydrolase protein</fullName>
    </submittedName>
</protein>
<dbReference type="EMBL" id="DF952379">
    <property type="protein sequence ID" value="GAN45106.1"/>
    <property type="molecule type" value="Genomic_DNA"/>
</dbReference>
<keyword evidence="4" id="KW-0378">Hydrolase</keyword>
<dbReference type="Proteomes" id="UP000253740">
    <property type="component" value="Unassembled WGS sequence"/>
</dbReference>
<name>A0A0K8QJY7_9GAMM</name>
<feature type="domain" description="AB hydrolase-1" evidence="2">
    <location>
        <begin position="72"/>
        <end position="282"/>
    </location>
</feature>
<evidence type="ECO:0000313" key="4">
    <source>
        <dbReference type="EMBL" id="GAP64802.1"/>
    </source>
</evidence>
<sequence>MSGRIASRSMQGLFFAAALLLFIRPAGAATAGAPRWETLPPVAQLPAPLRSGRAAIDGIRMYYAVFGHGPAILLIHNGLGSADDWGGVVPRLARDHTVIVADTRGFGRSSLGAQPLSYPLFASDYVALLRFLHAQPVYLVGTSDGGIIGLDIAIHHPELLSGLFIQGANTNAEGIEPHPRDLAAVRLALQRSKSEYRRLSPTPDGYARFRAAYDAMPQPDYTAAQLAAIRVPTMVAIADHDESIKRSHSEFIAATIPHARAVVLKDVSHFAPMQDPAGFAAAVEEAIAAAHGRGAPHG</sequence>
<dbReference type="Gene3D" id="3.40.50.1820">
    <property type="entry name" value="alpha/beta hydrolase"/>
    <property type="match status" value="1"/>
</dbReference>
<dbReference type="AlphaFoldDB" id="A0A0K8QJY7"/>
<evidence type="ECO:0000259" key="2">
    <source>
        <dbReference type="Pfam" id="PF12697"/>
    </source>
</evidence>
<dbReference type="OrthoDB" id="9780765at2"/>
<dbReference type="STRING" id="1475481.GCA_000953855_00085"/>
<keyword evidence="1" id="KW-0732">Signal</keyword>
<dbReference type="PANTHER" id="PTHR46331">
    <property type="entry name" value="VALACYCLOVIR HYDROLASE"/>
    <property type="match status" value="1"/>
</dbReference>
<dbReference type="PANTHER" id="PTHR46331:SF2">
    <property type="entry name" value="VALACYCLOVIR HYDROLASE"/>
    <property type="match status" value="1"/>
</dbReference>
<gene>
    <name evidence="3" type="ORF">MBSD_1646</name>
    <name evidence="4" type="ORF">MBSD_n0084</name>
</gene>
<dbReference type="SUPFAM" id="SSF53474">
    <property type="entry name" value="alpha/beta-Hydrolases"/>
    <property type="match status" value="1"/>
</dbReference>
<reference evidence="4" key="2">
    <citation type="submission" date="2015-08" db="EMBL/GenBank/DDBJ databases">
        <title>Complete DNA Sequence of Pseudomonas syringae pv. actinidiae, the Causal Agent of Kiwifruit Canker Disease.</title>
        <authorList>
            <person name="Rikkerink E.H.A."/>
            <person name="Fineran P.C."/>
        </authorList>
    </citation>
    <scope>NUCLEOTIDE SEQUENCE</scope>
    <source>
        <strain evidence="4">SkMP5</strain>
    </source>
</reference>
<organism evidence="4">
    <name type="scientific">Mizugakiibacter sediminis</name>
    <dbReference type="NCBI Taxonomy" id="1475481"/>
    <lineage>
        <taxon>Bacteria</taxon>
        <taxon>Pseudomonadati</taxon>
        <taxon>Pseudomonadota</taxon>
        <taxon>Gammaproteobacteria</taxon>
        <taxon>Lysobacterales</taxon>
        <taxon>Rhodanobacteraceae</taxon>
        <taxon>Mizugakiibacter</taxon>
    </lineage>
</organism>
<dbReference type="RefSeq" id="WP_082306394.1">
    <property type="nucleotide sequence ID" value="NZ_DF970134.1"/>
</dbReference>